<dbReference type="PROSITE" id="PS00455">
    <property type="entry name" value="AMP_BINDING"/>
    <property type="match status" value="1"/>
</dbReference>
<dbReference type="Gene3D" id="3.30.70.3290">
    <property type="match status" value="2"/>
</dbReference>
<dbReference type="CDD" id="cd00833">
    <property type="entry name" value="PKS"/>
    <property type="match status" value="2"/>
</dbReference>
<feature type="region of interest" description="Disordered" evidence="9">
    <location>
        <begin position="3785"/>
        <end position="3842"/>
    </location>
</feature>
<keyword evidence="4" id="KW-0808">Transferase</keyword>
<dbReference type="InterPro" id="IPR013968">
    <property type="entry name" value="PKS_KR"/>
</dbReference>
<dbReference type="InterPro" id="IPR013154">
    <property type="entry name" value="ADH-like_N"/>
</dbReference>
<feature type="active site" description="Proton acceptor; for dehydratase activity" evidence="8">
    <location>
        <position position="2080"/>
    </location>
</feature>
<dbReference type="SMART" id="SM00829">
    <property type="entry name" value="PKS_ER"/>
    <property type="match status" value="1"/>
</dbReference>
<dbReference type="InterPro" id="IPR016039">
    <property type="entry name" value="Thiolase-like"/>
</dbReference>
<proteinExistence type="predicted"/>
<dbReference type="Gene3D" id="3.40.50.720">
    <property type="entry name" value="NAD(P)-binding Rossmann-like Domain"/>
    <property type="match status" value="3"/>
</dbReference>
<dbReference type="InterPro" id="IPR014043">
    <property type="entry name" value="Acyl_transferase_dom"/>
</dbReference>
<evidence type="ECO:0000256" key="2">
    <source>
        <dbReference type="ARBA" id="ARBA00022450"/>
    </source>
</evidence>
<dbReference type="Pfam" id="PF08659">
    <property type="entry name" value="KR"/>
    <property type="match status" value="2"/>
</dbReference>
<evidence type="ECO:0000256" key="1">
    <source>
        <dbReference type="ARBA" id="ARBA00004792"/>
    </source>
</evidence>
<dbReference type="RefSeq" id="WP_311038691.1">
    <property type="nucleotide sequence ID" value="NZ_CP117522.1"/>
</dbReference>
<comment type="pathway">
    <text evidence="1">Antibiotic biosynthesis.</text>
</comment>
<keyword evidence="2" id="KW-0596">Phosphopantetheine</keyword>
<dbReference type="InterPro" id="IPR016036">
    <property type="entry name" value="Malonyl_transacylase_ACP-bd"/>
</dbReference>
<dbReference type="InterPro" id="IPR045851">
    <property type="entry name" value="AMP-bd_C_sf"/>
</dbReference>
<keyword evidence="5" id="KW-0045">Antibiotic biosynthesis</keyword>
<dbReference type="InterPro" id="IPR014031">
    <property type="entry name" value="Ketoacyl_synth_C"/>
</dbReference>
<evidence type="ECO:0000256" key="3">
    <source>
        <dbReference type="ARBA" id="ARBA00022553"/>
    </source>
</evidence>
<feature type="active site" description="Proton donor; for dehydratase activity" evidence="8">
    <location>
        <position position="3902"/>
    </location>
</feature>
<dbReference type="InterPro" id="IPR020845">
    <property type="entry name" value="AMP-binding_CS"/>
</dbReference>
<dbReference type="SMART" id="SM00825">
    <property type="entry name" value="PKS_KS"/>
    <property type="match status" value="2"/>
</dbReference>
<feature type="region of interest" description="N-terminal hotdog fold" evidence="8">
    <location>
        <begin position="3709"/>
        <end position="3828"/>
    </location>
</feature>
<feature type="domain" description="Carrier" evidence="10">
    <location>
        <begin position="4727"/>
        <end position="4802"/>
    </location>
</feature>
<dbReference type="Pfam" id="PF00698">
    <property type="entry name" value="Acyl_transf_1"/>
    <property type="match status" value="2"/>
</dbReference>
<dbReference type="PROSITE" id="PS50075">
    <property type="entry name" value="CARRIER"/>
    <property type="match status" value="3"/>
</dbReference>
<dbReference type="InterPro" id="IPR032821">
    <property type="entry name" value="PKS_assoc"/>
</dbReference>
<evidence type="ECO:0000256" key="7">
    <source>
        <dbReference type="ARBA" id="ARBA00023315"/>
    </source>
</evidence>
<dbReference type="InterPro" id="IPR055123">
    <property type="entry name" value="SpnB-like_Rossmann"/>
</dbReference>
<dbReference type="Pfam" id="PF16197">
    <property type="entry name" value="KAsynt_C_assoc"/>
    <property type="match status" value="2"/>
</dbReference>
<dbReference type="Gene3D" id="3.40.47.10">
    <property type="match status" value="2"/>
</dbReference>
<keyword evidence="6" id="KW-0511">Multifunctional enzyme</keyword>
<dbReference type="InterPro" id="IPR016035">
    <property type="entry name" value="Acyl_Trfase/lysoPLipase"/>
</dbReference>
<dbReference type="InterPro" id="IPR009081">
    <property type="entry name" value="PP-bd_ACP"/>
</dbReference>
<dbReference type="InterPro" id="IPR036736">
    <property type="entry name" value="ACP-like_sf"/>
</dbReference>
<dbReference type="Pfam" id="PF00550">
    <property type="entry name" value="PP-binding"/>
    <property type="match status" value="3"/>
</dbReference>
<feature type="compositionally biased region" description="Low complexity" evidence="9">
    <location>
        <begin position="724"/>
        <end position="746"/>
    </location>
</feature>
<dbReference type="InterPro" id="IPR020807">
    <property type="entry name" value="PKS_DH"/>
</dbReference>
<dbReference type="Pfam" id="PF08240">
    <property type="entry name" value="ADH_N"/>
    <property type="match status" value="1"/>
</dbReference>
<feature type="domain" description="PKS/mFAS DH" evidence="12">
    <location>
        <begin position="2048"/>
        <end position="2315"/>
    </location>
</feature>
<dbReference type="InterPro" id="IPR050091">
    <property type="entry name" value="PKS_NRPS_Biosynth_Enz"/>
</dbReference>
<dbReference type="InterPro" id="IPR020843">
    <property type="entry name" value="ER"/>
</dbReference>
<dbReference type="Gene3D" id="3.90.180.10">
    <property type="entry name" value="Medium-chain alcohol dehydrogenases, catalytic domain"/>
    <property type="match status" value="1"/>
</dbReference>
<dbReference type="SUPFAM" id="SSF56801">
    <property type="entry name" value="Acetyl-CoA synthetase-like"/>
    <property type="match status" value="1"/>
</dbReference>
<dbReference type="SMART" id="SM00822">
    <property type="entry name" value="PKS_KR"/>
    <property type="match status" value="2"/>
</dbReference>
<evidence type="ECO:0000259" key="12">
    <source>
        <dbReference type="PROSITE" id="PS52019"/>
    </source>
</evidence>
<dbReference type="Pfam" id="PF22953">
    <property type="entry name" value="SpnB_Rossmann"/>
    <property type="match status" value="2"/>
</dbReference>
<dbReference type="Gene3D" id="1.10.1200.10">
    <property type="entry name" value="ACP-like"/>
    <property type="match status" value="3"/>
</dbReference>
<dbReference type="SUPFAM" id="SSF52151">
    <property type="entry name" value="FabD/lysophospholipase-like"/>
    <property type="match status" value="2"/>
</dbReference>
<protein>
    <submittedName>
        <fullName evidence="13">SDR family NAD(P)-dependent oxidoreductase</fullName>
    </submittedName>
</protein>
<dbReference type="CDD" id="cd05195">
    <property type="entry name" value="enoyl_red"/>
    <property type="match status" value="1"/>
</dbReference>
<dbReference type="InterPro" id="IPR014030">
    <property type="entry name" value="Ketoacyl_synth_N"/>
</dbReference>
<gene>
    <name evidence="13" type="ORF">PS467_35740</name>
</gene>
<feature type="domain" description="PKS/mFAS DH" evidence="12">
    <location>
        <begin position="3709"/>
        <end position="3978"/>
    </location>
</feature>
<dbReference type="InterPro" id="IPR057326">
    <property type="entry name" value="KR_dom"/>
</dbReference>
<dbReference type="InterPro" id="IPR020806">
    <property type="entry name" value="PKS_PP-bd"/>
</dbReference>
<dbReference type="InterPro" id="IPR049552">
    <property type="entry name" value="PKS_DH_N"/>
</dbReference>
<reference evidence="13 14" key="1">
    <citation type="submission" date="2023-02" db="EMBL/GenBank/DDBJ databases">
        <title>Streptomyces sp. SCA4-21 with antifungal activity against Fusarium oxysporum f. sp. cubense, Streptomyces sp. SCA2-17 with antifungal activity against Fusarium oxysporum f. sp. cubense.</title>
        <authorList>
            <person name="Qi D."/>
        </authorList>
    </citation>
    <scope>NUCLEOTIDE SEQUENCE [LARGE SCALE GENOMIC DNA]</scope>
    <source>
        <strain evidence="13 14">SCA4-21</strain>
    </source>
</reference>
<sequence>MLRRELIRPLPELLKAHAARRGTQTAFADSRRGVSYAQLEARTRRLAGHLAQLRLMPGDRAAIYLGNCVETIESYLAIVRAGAIGVPVNPHSSSAELAYLLDDSAARVIVTDHTRLPQVRRLQAERPHLTVVVTGDEESGAVSFEALAETEPQQPARDDLGLDDIAWMLYTSGTTGRPKGVLSTQRSCLWSVAASSAGVLGLSESDRVLWPVPLFHSLAHIYCVLSVTAVGATARITEAFDAEELLRTLRTEEFTFLAGVPTMYHYLLDAARDGDLSLPNLRVCLSAGAISTATLRAEFQETFGVPLLDCYGSTETCGLITANWPNGTQVEGSCGLPVPGLTVRIVDPETHENVETGEEGEIWVGGPSLMVGYYNQPEATEAALPRGWYRTGDLGRRDDLGYHTITGRLSELIIRSGENIHPTEVEQVLLRVPGVADAAVVGSARPALGEVPVAYLVPAADGFDPDQVFAACREHLAYFKVPEELYEIGSIPRTGSGKIKRHALEQSPARLRAVSAGSFESLFRVEWTPLSTDTGPGDGGQAGSAHRSEGGVAPADGDTPLTDGRPAPADGPDTPALSEDPDTPALSEGPDSTAPTDAPGLRDATEPTDAPSPRNTAKPTDAPSPRNTAKPTDAPSPRNTAKPTDAPSPRNTAKPTDAPSPRNTAKPTDAPSLRNAAEPLGVPDLPETPTRPGAPDLPDAPTLPDRLAVSNAPTLPNHPAVSNAPTLPRRPALPDAPADPDAPGAAVVDCPSGSLDDVLRAVRAGLADQSGRVAVLTHGVDRDPAQAAAWGLVESMRADVPDDALVLVDADGGEATAAVSAALVSGQPRALVRGGEVLVPRLARAGSGQRVSRPDPDGTVLVSGADQEQAAELAGHLVAAYGVRHVRLLARTAVPDLAARLTELGATVTQLVREPGDRASLAAAFRAAGPPITAVLQVAGPETLPTTLAGEVELGPLQDALALDELTREAPPSLFVLSAPIDNGPAHAVFQAVANRRHARGLPALALGWGPREELTPRERLALFDAATTVDDASVLAMRHELAASAVDTGAAGRLARLPEAERDRALLDLVLSEVGVITGGRPVHGRQSFRDIGMTSTSAVELRGRLTAATGLALPATLAFDYPNPDALAAYLNGRLFGDASAAGPDTEPADAAAPSGEPIAIVGMACRLPGGVTSPEGLWDLLSSGGDAISGFPTDRGWDLDHLYHPDPDHPGTSYIREGGFLHDAGDFDAALFGISPREALAMDPQQRLLLETTWEVLERAGIAPTSLRGSRTGVFAGVMYHDYISRLRTVPPELEGYLSSGGSGSVVSGRVSYTFGFEGPSVSVDTACSSSLVALHLAVQALRSGECTLAVAGGVTVMASPSSYIEFSRQRGLSPDGRCKSFAATADGAAWSEGAGVLLIERLSDAQRLGHPILAVVRGTAVNQDGASNGLTAPNGPSQQRVIRDALTNAHLTPTDIDLIEAHGTGTKLGDPIEAQAVLATYGQDRDRPVWLGSLKSNIGHTQAAAGVAGVMKAVLSMRHGMMPKSLHIDEPTPEVDWSAGAVELLAQARDWPGSEERPRRAGVSSFGVSGTNAHVILEQAPPVPEPAEPTEPAGPSEPAELVLEPSGPVPWVLSAHNEAALKDLARQLATVDGSVRDIAHSLISTRAGLPHRAVVVGSTREEFATALEQITGHTPDGGKTVLVFPGQGSQWIGMGQRLWETSPLYRDTIHEIDTALSEHIDWSVTDILTQQPHAPTWNRVDVIQPVLFTTMVALATLWKHHGLTPDAIIGHSQGEIAAAYTAGALTLQDAARITTLRSKALLPLTGHGTMISVLAPPEKIRNITNPDHWNTRIWIAAHNAPNNTTITGDPQAINHLTKQLAHHHIMRWQLPSVDFAGHSGHIDQLHHQLQEILAPITPQTPTTPLYSTTDNTWITTPTLNADYWYRNLRQPVLFQPAIEHLTHNGYTTYIETSPHPTLTPSIQETNPNTTTIHTLHNNQDDTHAFLTALGHAHTHGHPITWHTLIPPATTIPLPTYPFQHTRYWLNDKTADAQVESAGLSQADHALLGATTTVADTGATIFTGHLDPAHHPWTADHAVNGTPLLPGTALVDMALHAGDHTHHTTLDELIIHTPITLTHPTTIQITTTPTHNDNTHTLTIHTRTDPDQPWTQHATGTLTRTHTTPPTPHTTWPPTNAEPIDLDGTYHHLATTGLEYGPAFQGLQALWRQDNRLLADVHLTDNAGDTDGYGIHPALLDAALHAATVAQNHTDTRLPFAWTGVTLHATGATRLRVELDIDDDGAIRLLARDTTGQPVVSIDSLVTRPVDADQLRAGSTGAHQLYDLAWVARPLDASAVTAEFERYVVPTVGDDVVADTHRITTETLAHVQHHLAHDTTTPLVVEATHDDLAGAAVWGLLRTAQTEHPDRIVLVDTDHHPASHKALPTLIASGEPQARIRDGAITLPRLTRGPVDAGASPDERPDLSSGPVLITGGTGGLGSLVARHLVAEHGVRDLVLASRQGPDADGATELTTELTDLGAHVRVRSCDLTDRTALATLVNEVGPLTGVVHTAGVLADATVDRLDADALATTFAPKADAAWWLHELTLDHGLAMFVVFSSVAGVLGNAGQANYAAANSFLDGLITHRRRHGLPGTSLAWGSWERTTGLTRHLTRADHDRLARDGLRPLADTEGLALFDAALATDAGSVVTAAFDLVALRAAPVTPTVLRGLVRRPRATASSDEAAGTWRDRLAGMTRQERERVAVDMVREQAAAVLGHADATAIGARQVFKDLGFDSLTAVEFRNRLSAATGLRLPATLIFDYPTCAAAAGLLLGSAADTARPRAAVAGDAEPIAIVGMACRLPGGVDSPEDLWRLISTGGDAITTFPTDRGWDLDSLYDPDPDHPGTTYTRHGGFLDSAGDFDPDAFGISPREALAMDPQQRLLLEATWELLERAGIDPTSLRGSRTGVFTGIMASNYVALRGSAPAELEGYVANGSAASVASGRVSYTFGFEGPAVSLDTACSSSLVALHLAVQALRSGECTLAVTGGVTVLGSVTPFIEFSRQRGLADDGRCKAFAANANGFGMAEGIGLLLIERLSDAQRLGHPILAVVRGTAVNQDGASNGLTAPNGPSQQRVIRDALTNAHLTPTDVDLIEAHGTGTKLGDPIEAQALIATYGQHRDQPLWMGSLKSNIGHTQAAAGVAGIIKTVMAMRHGVMPKTLHIDEPTPEVDWTAGTVELLTEPRDWPTTDHHPRRAGISSFGVSGTNAHVILEQAPTTPEPTTPEPDTSHTPPTGPVPWILSAHTEPALRESAQRLAALVEGEEVSVHDVAHSLITTRAVLPHRAVVVGETVQDFTAGLADLTPGTGDGGPLAVMFTGQGSQRPGMGRQLYEHFPAFAEALDDILELTGPELRDVMFNPDQADTLHRTDHAQIALFAFETALYRLWQTWGLQPDAVCGHSLGEITAAHITGALTLPDAIHLITTRATLMQNLPPGGAMLAIATDPHTLQPHLTAHKNTISIAAINGPHTTVLSGDHTTLHHIATQLNVKTNWLNVSHAFHSPLMQPILTPFTTTLNTLTHHPPHTPLISMLTATPTHPDTTHWTHHITAPVRYTDTLHHLHHHHRITTYLEIGPDATLTTLARTTLPTTTHLIPTTRRNHNEVHSVLTAAGQLHASGVELDWSAVVPRGRRVELPTYPFQRERFWLHDAAVGGTEVTGAGLDTTNHPLLGAMTTVADTGELILTGRLSTTTHPWLTDHTVGNTVIVPGTALLDMAIQAGDETDHTTLDELVIHTPITLTHPTPIQITVGPETTTGHRPLTLHSRHTNGTWTRHATGTLSRHTPPTPTPTPHDTRPPADAHPIDLTNAYQQLADTGLHYGPAFQGLRTLHHHHNTLYADIELPTAAGTTTGHPLHPALLDAALHPAALSTTDDGIPRLPFSWTGVTVHATGATHLRVRLDIDDTGAIRLLATDTTGQPVITIDSLVTRPLAVEHLRGTRPGTDDLYGLGWVPYTPAVSATGPEFERYVVPTVGDDVVADTHRITTEALARVQHHLAQNTTTPLVVEASHDDLAGAAVWGLLRTAQTEHPNRIVLIDTDHHPASREILPALVASGEPQARIIDGTVTVPRLTTTAATEALTPPADTDAWHLDTSEHGTLENLTLIPTDTPTRNLLPGEVRIAVRAAGLNFRDVLIALGMYPGEATMGSEAAGIVLDVGPDITDLTPGDRVTGLFPNALTNTAIADRRMVTPIPAGWSHTQAAAFPIVFLTAYYALHDLAALKPGERVLIHAGTGGVGTAAIQLAQHLGAEVFATASPAKWPHLRAMGLDDDHIATSRTLDFENTFRTTTHGHGIHVILNSLTDDLIDASLRLLTPGGRFIEMGKTDLRDPAEVARAHPGVTYRAFDIADDAGPDRIGAMLVELTGLFERGALRSLPVRCWDVREAVDAFRFMAQAHHVGKVVLTIPHTPDGTVLITGGTGSLGSLIARHLVTEHGVRDLVLTSRQGPDADGATELTTALEQHGARVRVRSCDLTDRTALAALIDDIGPLTGVIHTAGTLADTTIDRLDPDALTTTFAPKADAAWWLHELTRSHDLALFVVFSSVAGVLGNAGQANYAAANSFLDALVTHRRRQGLPGTSLAWGWWQREGGMTAHLTQADHDRMTRAGIHGLTDDEGTALFDTALGHGLGTVAPVKLHLPTLNRTDTVPAVLRGLVHAVRPAAREATAPAENWADRISALAPEERDRAVLDLVRQQAARVLGHSDADRINPSQAFKDTGFDSLTAVEFRNRITTATGLRLPATLVFDHPTPDALTGHLLAQLGPLDDGGSSSPEMLRELERFERQLFDNRPDDETGTAIAVRLRSILARLDAPSTAPAAAAGGDQVLDRLADASESELLSFIDKEFGRASN</sequence>
<keyword evidence="14" id="KW-1185">Reference proteome</keyword>
<dbReference type="InterPro" id="IPR001227">
    <property type="entry name" value="Ac_transferase_dom_sf"/>
</dbReference>
<dbReference type="Pfam" id="PF21089">
    <property type="entry name" value="PKS_DH_N"/>
    <property type="match status" value="2"/>
</dbReference>
<dbReference type="PROSITE" id="PS52004">
    <property type="entry name" value="KS3_2"/>
    <property type="match status" value="2"/>
</dbReference>
<dbReference type="InterPro" id="IPR018201">
    <property type="entry name" value="Ketoacyl_synth_AS"/>
</dbReference>
<dbReference type="SUPFAM" id="SSF47336">
    <property type="entry name" value="ACP-like"/>
    <property type="match status" value="3"/>
</dbReference>
<feature type="region of interest" description="C-terminal hotdog fold" evidence="8">
    <location>
        <begin position="2180"/>
        <end position="2315"/>
    </location>
</feature>
<dbReference type="Pfam" id="PF13602">
    <property type="entry name" value="ADH_zinc_N_2"/>
    <property type="match status" value="1"/>
</dbReference>
<evidence type="ECO:0000259" key="10">
    <source>
        <dbReference type="PROSITE" id="PS50075"/>
    </source>
</evidence>
<dbReference type="Gene3D" id="3.30.300.30">
    <property type="match status" value="1"/>
</dbReference>
<name>A0ABY9V5Z4_9ACTN</name>
<dbReference type="PROSITE" id="PS00606">
    <property type="entry name" value="KS3_1"/>
    <property type="match status" value="2"/>
</dbReference>
<dbReference type="SMART" id="SM00827">
    <property type="entry name" value="PKS_AT"/>
    <property type="match status" value="2"/>
</dbReference>
<evidence type="ECO:0000313" key="13">
    <source>
        <dbReference type="EMBL" id="WNF00295.1"/>
    </source>
</evidence>
<evidence type="ECO:0000256" key="4">
    <source>
        <dbReference type="ARBA" id="ARBA00022679"/>
    </source>
</evidence>
<dbReference type="PROSITE" id="PS52019">
    <property type="entry name" value="PKS_MFAS_DH"/>
    <property type="match status" value="2"/>
</dbReference>
<keyword evidence="3" id="KW-0597">Phosphoprotein</keyword>
<evidence type="ECO:0000256" key="5">
    <source>
        <dbReference type="ARBA" id="ARBA00023194"/>
    </source>
</evidence>
<feature type="domain" description="Carrier" evidence="10">
    <location>
        <begin position="2743"/>
        <end position="2818"/>
    </location>
</feature>
<dbReference type="SUPFAM" id="SSF55048">
    <property type="entry name" value="Probable ACP-binding domain of malonyl-CoA ACP transacylase"/>
    <property type="match status" value="2"/>
</dbReference>
<feature type="compositionally biased region" description="Low complexity" evidence="9">
    <location>
        <begin position="693"/>
        <end position="708"/>
    </location>
</feature>
<feature type="region of interest" description="Disordered" evidence="9">
    <location>
        <begin position="3259"/>
        <end position="3278"/>
    </location>
</feature>
<feature type="domain" description="Ketosynthase family 3 (KS3)" evidence="11">
    <location>
        <begin position="1158"/>
        <end position="1583"/>
    </location>
</feature>
<dbReference type="Pfam" id="PF00501">
    <property type="entry name" value="AMP-binding"/>
    <property type="match status" value="1"/>
</dbReference>
<feature type="region of interest" description="N-terminal hotdog fold" evidence="8">
    <location>
        <begin position="2048"/>
        <end position="2168"/>
    </location>
</feature>
<feature type="active site" description="Proton acceptor; for dehydratase activity" evidence="8">
    <location>
        <position position="3741"/>
    </location>
</feature>
<evidence type="ECO:0000256" key="8">
    <source>
        <dbReference type="PROSITE-ProRule" id="PRU01363"/>
    </source>
</evidence>
<dbReference type="InterPro" id="IPR011032">
    <property type="entry name" value="GroES-like_sf"/>
</dbReference>
<dbReference type="Proteomes" id="UP001305606">
    <property type="component" value="Chromosome"/>
</dbReference>
<dbReference type="SMART" id="SM00823">
    <property type="entry name" value="PKS_PP"/>
    <property type="match status" value="3"/>
</dbReference>
<dbReference type="SUPFAM" id="SSF53901">
    <property type="entry name" value="Thiolase-like"/>
    <property type="match status" value="2"/>
</dbReference>
<dbReference type="Gene3D" id="3.40.366.10">
    <property type="entry name" value="Malonyl-Coenzyme A Acyl Carrier Protein, domain 2"/>
    <property type="match status" value="2"/>
</dbReference>
<dbReference type="Pfam" id="PF00109">
    <property type="entry name" value="ketoacyl-synt"/>
    <property type="match status" value="2"/>
</dbReference>
<dbReference type="PANTHER" id="PTHR43775:SF51">
    <property type="entry name" value="INACTIVE PHENOLPHTHIOCEROL SYNTHESIS POLYKETIDE SYNTHASE TYPE I PKS1-RELATED"/>
    <property type="match status" value="1"/>
</dbReference>
<dbReference type="Gene3D" id="3.40.50.12780">
    <property type="entry name" value="N-terminal domain of ligase-like"/>
    <property type="match status" value="1"/>
</dbReference>
<dbReference type="InterPro" id="IPR042104">
    <property type="entry name" value="PKS_dehydratase_sf"/>
</dbReference>
<feature type="region of interest" description="C-terminal hotdog fold" evidence="8">
    <location>
        <begin position="3842"/>
        <end position="3978"/>
    </location>
</feature>
<feature type="compositionally biased region" description="Polar residues" evidence="9">
    <location>
        <begin position="3809"/>
        <end position="3822"/>
    </location>
</feature>
<dbReference type="InterPro" id="IPR049551">
    <property type="entry name" value="PKS_DH_C"/>
</dbReference>
<evidence type="ECO:0000313" key="14">
    <source>
        <dbReference type="Proteomes" id="UP001305606"/>
    </source>
</evidence>
<dbReference type="InterPro" id="IPR049900">
    <property type="entry name" value="PKS_mFAS_DH"/>
</dbReference>
<organism evidence="13 14">
    <name type="scientific">Streptomyces luomodiensis</name>
    <dbReference type="NCBI Taxonomy" id="3026192"/>
    <lineage>
        <taxon>Bacteria</taxon>
        <taxon>Bacillati</taxon>
        <taxon>Actinomycetota</taxon>
        <taxon>Actinomycetes</taxon>
        <taxon>Kitasatosporales</taxon>
        <taxon>Streptomycetaceae</taxon>
        <taxon>Streptomyces</taxon>
    </lineage>
</organism>
<dbReference type="CDD" id="cd08956">
    <property type="entry name" value="KR_3_FAS_SDR_x"/>
    <property type="match status" value="2"/>
</dbReference>
<dbReference type="EMBL" id="CP117522">
    <property type="protein sequence ID" value="WNF00295.1"/>
    <property type="molecule type" value="Genomic_DNA"/>
</dbReference>
<dbReference type="InterPro" id="IPR000873">
    <property type="entry name" value="AMP-dep_synth/lig_dom"/>
</dbReference>
<feature type="domain" description="Ketosynthase family 3 (KS3)" evidence="11">
    <location>
        <begin position="2832"/>
        <end position="3257"/>
    </location>
</feature>
<dbReference type="Pfam" id="PF02801">
    <property type="entry name" value="Ketoacyl-synt_C"/>
    <property type="match status" value="2"/>
</dbReference>
<dbReference type="Gene3D" id="3.10.129.110">
    <property type="entry name" value="Polyketide synthase dehydratase"/>
    <property type="match status" value="2"/>
</dbReference>
<dbReference type="Gene3D" id="3.40.50.11460">
    <property type="match status" value="1"/>
</dbReference>
<dbReference type="SMART" id="SM00826">
    <property type="entry name" value="PKS_DH"/>
    <property type="match status" value="2"/>
</dbReference>
<keyword evidence="7" id="KW-0012">Acyltransferase</keyword>
<dbReference type="SMART" id="SM01294">
    <property type="entry name" value="PKS_PP_betabranch"/>
    <property type="match status" value="2"/>
</dbReference>
<feature type="active site" description="Proton donor; for dehydratase activity" evidence="8">
    <location>
        <position position="2240"/>
    </location>
</feature>
<dbReference type="InterPro" id="IPR042099">
    <property type="entry name" value="ANL_N_sf"/>
</dbReference>
<evidence type="ECO:0000256" key="9">
    <source>
        <dbReference type="SAM" id="MobiDB-lite"/>
    </source>
</evidence>
<dbReference type="SUPFAM" id="SSF50129">
    <property type="entry name" value="GroES-like"/>
    <property type="match status" value="1"/>
</dbReference>
<feature type="domain" description="Carrier" evidence="10">
    <location>
        <begin position="1058"/>
        <end position="1137"/>
    </location>
</feature>
<accession>A0ABY9V5Z4</accession>
<dbReference type="InterPro" id="IPR025110">
    <property type="entry name" value="AMP-bd_C"/>
</dbReference>
<evidence type="ECO:0000256" key="6">
    <source>
        <dbReference type="ARBA" id="ARBA00023268"/>
    </source>
</evidence>
<dbReference type="InterPro" id="IPR036291">
    <property type="entry name" value="NAD(P)-bd_dom_sf"/>
</dbReference>
<feature type="region of interest" description="Disordered" evidence="9">
    <location>
        <begin position="2449"/>
        <end position="2470"/>
    </location>
</feature>
<evidence type="ECO:0000259" key="11">
    <source>
        <dbReference type="PROSITE" id="PS52004"/>
    </source>
</evidence>
<dbReference type="PANTHER" id="PTHR43775">
    <property type="entry name" value="FATTY ACID SYNTHASE"/>
    <property type="match status" value="1"/>
</dbReference>
<feature type="region of interest" description="Disordered" evidence="9">
    <location>
        <begin position="530"/>
        <end position="749"/>
    </location>
</feature>
<dbReference type="InterPro" id="IPR020841">
    <property type="entry name" value="PKS_Beta-ketoAc_synthase_dom"/>
</dbReference>
<dbReference type="Pfam" id="PF13193">
    <property type="entry name" value="AMP-binding_C"/>
    <property type="match status" value="1"/>
</dbReference>
<dbReference type="SUPFAM" id="SSF51735">
    <property type="entry name" value="NAD(P)-binding Rossmann-fold domains"/>
    <property type="match status" value="7"/>
</dbReference>
<dbReference type="Pfam" id="PF14765">
    <property type="entry name" value="PS-DH"/>
    <property type="match status" value="2"/>
</dbReference>